<evidence type="ECO:0000313" key="7">
    <source>
        <dbReference type="Proteomes" id="UP000719412"/>
    </source>
</evidence>
<dbReference type="EC" id="2.4.1.17" evidence="5"/>
<comment type="caution">
    <text evidence="6">The sequence shown here is derived from an EMBL/GenBank/DDBJ whole genome shotgun (WGS) entry which is preliminary data.</text>
</comment>
<protein>
    <recommendedName>
        <fullName evidence="5">UDP-glucuronosyltransferase</fullName>
        <ecNumber evidence="5">2.4.1.17</ecNumber>
    </recommendedName>
</protein>
<comment type="similarity">
    <text evidence="1 4">Belongs to the UDP-glycosyltransferase family.</text>
</comment>
<dbReference type="SUPFAM" id="SSF53756">
    <property type="entry name" value="UDP-Glycosyltransferase/glycogen phosphorylase"/>
    <property type="match status" value="1"/>
</dbReference>
<dbReference type="GO" id="GO:0016020">
    <property type="term" value="C:membrane"/>
    <property type="evidence" value="ECO:0007669"/>
    <property type="project" value="UniProtKB-SubCell"/>
</dbReference>
<keyword evidence="5" id="KW-0472">Membrane</keyword>
<evidence type="ECO:0000256" key="2">
    <source>
        <dbReference type="ARBA" id="ARBA00022676"/>
    </source>
</evidence>
<dbReference type="PROSITE" id="PS00375">
    <property type="entry name" value="UDPGT"/>
    <property type="match status" value="1"/>
</dbReference>
<dbReference type="AlphaFoldDB" id="A0A8J6L8R3"/>
<dbReference type="GO" id="GO:0015020">
    <property type="term" value="F:glucuronosyltransferase activity"/>
    <property type="evidence" value="ECO:0007669"/>
    <property type="project" value="UniProtKB-EC"/>
</dbReference>
<keyword evidence="5" id="KW-0812">Transmembrane</keyword>
<dbReference type="Proteomes" id="UP000719412">
    <property type="component" value="Unassembled WGS sequence"/>
</dbReference>
<evidence type="ECO:0000313" key="6">
    <source>
        <dbReference type="EMBL" id="KAH0812120.1"/>
    </source>
</evidence>
<sequence>MGGTKSHKIPFWELARGLIPRGHNITFISAFPSDFLMAGLEEITPTSFVFYVKNFTNWDLVGAKIRGEEPVHPFDMVRYAYEACDVLLSDPETKDLLYSQQNFDLLVLDGAYPECALGFVSHYNVPFMYINTVGFYTGSLSLAGNPAPYSVTPFLARPFTDSMSLMQRTMNTLWHIFANTLHSFMVKNLVQPVVRKHFGYDVPLVYDISRNVSFILQNAHATVTYPRPYLPNVAEIACIHCKKAKALPDDLEDFIKGSGDAGFIYFSMGSSVKAANMPEYLRRMLMRVFRQLPQRVLWKYEADEEMADVPTNVKLGRWLPQQDILGHPKIRAFVTHGGLLSMFETVYHGVPVVSLPVFCDHDSNAAKAEIDGYALKLDLSTITAESLLWAIKKVIHDPKYKEDVKRRQVLLRDQKETPLERAVYWTEYVLRHKGATHLQSPAKNMGIIQYYVLDVAFIIFCSTFLIWPGCIKRCQVVVKVNIMSTDLIGGYLTFYLNQPIKWADFRLNALLADTMLTKLYTTKPLGQFIER</sequence>
<dbReference type="CDD" id="cd03784">
    <property type="entry name" value="GT1_Gtf-like"/>
    <property type="match status" value="1"/>
</dbReference>
<dbReference type="InterPro" id="IPR050271">
    <property type="entry name" value="UDP-glycosyltransferase"/>
</dbReference>
<reference evidence="6" key="2">
    <citation type="submission" date="2021-08" db="EMBL/GenBank/DDBJ databases">
        <authorList>
            <person name="Eriksson T."/>
        </authorList>
    </citation>
    <scope>NUCLEOTIDE SEQUENCE</scope>
    <source>
        <strain evidence="6">Stoneville</strain>
        <tissue evidence="6">Whole head</tissue>
    </source>
</reference>
<dbReference type="EMBL" id="JABDTM020026274">
    <property type="protein sequence ID" value="KAH0812120.1"/>
    <property type="molecule type" value="Genomic_DNA"/>
</dbReference>
<dbReference type="FunFam" id="3.40.50.2000:FF:000021">
    <property type="entry name" value="UDP-glucuronosyltransferase"/>
    <property type="match status" value="1"/>
</dbReference>
<gene>
    <name evidence="6" type="ORF">GEV33_010670</name>
</gene>
<dbReference type="PANTHER" id="PTHR48043">
    <property type="entry name" value="EG:EG0003.4 PROTEIN-RELATED"/>
    <property type="match status" value="1"/>
</dbReference>
<reference evidence="6" key="1">
    <citation type="journal article" date="2020" name="J Insects Food Feed">
        <title>The yellow mealworm (Tenebrio molitor) genome: a resource for the emerging insects as food and feed industry.</title>
        <authorList>
            <person name="Eriksson T."/>
            <person name="Andere A."/>
            <person name="Kelstrup H."/>
            <person name="Emery V."/>
            <person name="Picard C."/>
        </authorList>
    </citation>
    <scope>NUCLEOTIDE SEQUENCE</scope>
    <source>
        <strain evidence="6">Stoneville</strain>
        <tissue evidence="6">Whole head</tissue>
    </source>
</reference>
<dbReference type="PANTHER" id="PTHR48043:SF27">
    <property type="entry name" value="UDP-GLUCURONOSYLTRANSFERASE"/>
    <property type="match status" value="1"/>
</dbReference>
<organism evidence="6 7">
    <name type="scientific">Tenebrio molitor</name>
    <name type="common">Yellow mealworm beetle</name>
    <dbReference type="NCBI Taxonomy" id="7067"/>
    <lineage>
        <taxon>Eukaryota</taxon>
        <taxon>Metazoa</taxon>
        <taxon>Ecdysozoa</taxon>
        <taxon>Arthropoda</taxon>
        <taxon>Hexapoda</taxon>
        <taxon>Insecta</taxon>
        <taxon>Pterygota</taxon>
        <taxon>Neoptera</taxon>
        <taxon>Endopterygota</taxon>
        <taxon>Coleoptera</taxon>
        <taxon>Polyphaga</taxon>
        <taxon>Cucujiformia</taxon>
        <taxon>Tenebrionidae</taxon>
        <taxon>Tenebrio</taxon>
    </lineage>
</organism>
<feature type="transmembrane region" description="Helical" evidence="5">
    <location>
        <begin position="448"/>
        <end position="467"/>
    </location>
</feature>
<evidence type="ECO:0000256" key="3">
    <source>
        <dbReference type="ARBA" id="ARBA00022679"/>
    </source>
</evidence>
<keyword evidence="3 4" id="KW-0808">Transferase</keyword>
<evidence type="ECO:0000256" key="5">
    <source>
        <dbReference type="RuleBase" id="RU362059"/>
    </source>
</evidence>
<evidence type="ECO:0000256" key="4">
    <source>
        <dbReference type="RuleBase" id="RU003718"/>
    </source>
</evidence>
<name>A0A8J6L8R3_TENMO</name>
<keyword evidence="5" id="KW-1133">Transmembrane helix</keyword>
<dbReference type="InterPro" id="IPR002213">
    <property type="entry name" value="UDP_glucos_trans"/>
</dbReference>
<accession>A0A8J6L8R3</accession>
<dbReference type="InterPro" id="IPR035595">
    <property type="entry name" value="UDP_glycos_trans_CS"/>
</dbReference>
<evidence type="ECO:0000256" key="1">
    <source>
        <dbReference type="ARBA" id="ARBA00009995"/>
    </source>
</evidence>
<keyword evidence="7" id="KW-1185">Reference proteome</keyword>
<dbReference type="Gene3D" id="3.40.50.2000">
    <property type="entry name" value="Glycogen Phosphorylase B"/>
    <property type="match status" value="1"/>
</dbReference>
<keyword evidence="2 4" id="KW-0328">Glycosyltransferase</keyword>
<comment type="subcellular location">
    <subcellularLocation>
        <location evidence="5">Membrane</location>
        <topology evidence="5">Single-pass membrane protein</topology>
    </subcellularLocation>
</comment>
<dbReference type="Pfam" id="PF00201">
    <property type="entry name" value="UDPGT"/>
    <property type="match status" value="1"/>
</dbReference>
<proteinExistence type="inferred from homology"/>
<comment type="catalytic activity">
    <reaction evidence="5">
        <text>glucuronate acceptor + UDP-alpha-D-glucuronate = acceptor beta-D-glucuronoside + UDP + H(+)</text>
        <dbReference type="Rhea" id="RHEA:21032"/>
        <dbReference type="ChEBI" id="CHEBI:15378"/>
        <dbReference type="ChEBI" id="CHEBI:58052"/>
        <dbReference type="ChEBI" id="CHEBI:58223"/>
        <dbReference type="ChEBI" id="CHEBI:132367"/>
        <dbReference type="ChEBI" id="CHEBI:132368"/>
        <dbReference type="EC" id="2.4.1.17"/>
    </reaction>
</comment>